<dbReference type="GO" id="GO:0003677">
    <property type="term" value="F:DNA binding"/>
    <property type="evidence" value="ECO:0007669"/>
    <property type="project" value="InterPro"/>
</dbReference>
<sequence length="1341" mass="144014">MTHDNMTLVHRPARVTKPLDPPADYPLAPPPQQGDAPPGGIPLMTLLPVLGSLSSITMIVVLRANPVMVVLGAVILVVALVGAVGMALGQRGTAIRARRRERELYLDYLEGQRAELREKHARVRRHALTLDPAPTALAEIARNPERLWERRRGDADFLRARIGAGSVPWFPLELPADANPVQPHDVIMAGEARSLAASHSSVGGMPVTVSLAGAGIVSVVGDPAETFAVVRALIAQLATLHSPDDLQLGLVTPATRLHEFAGFGLLPHSVLTEWDGPVPGRRIAADVHAMSALLDAELSRRAARLAARQRGAAGSRAGTETPLVLVLDDTDRRAGGISLPQGVSPQQLGVTVISLVRERLHEPGETRVRVSVSARDGAGTGETDAGVGIRLEDERRPDESEALDARPDAMSTMLFASLASRLAPMRLSVASRDGEGAGARELDALELLGIESIAQVAPENWPVHSNETFLTVPVAIADSGAVVTIDLKESAHGGMGPHGICIGATGSGKSEFLRTLVLSLAHSHSPEDLSMILVDYKGGAAFTPFATLPHIAGLIDNLADDAGLIQRARASIEGEIVRRQRLLKDAGSFASVTDYRAARRELPELAPMPHLFLVIDEFGELLTAEPEFIDLLLQIGRIGRALGIHLLLASQRIEGGRLRGLESYLSYRVGLRTFSEQESAVILETPDAFHLPAVPGYGYLKVDTTVYTRFKAGYVSGAVPDASARDIDNGDEQWGVFELPTYNTIESSRRARERGLPEAAAPARRSTATIIDEVVRRLRPGVSPTAPIWLPVLSERFPLFQIVDNPERQALHIPLGILDEPARQAQGPWELDLTSAGGHFAVIGAPQSGRSTFLRAFAAGAATTHTPREITMYGLDLTGSGLARLEGFPHVGGVATRGSREEQLRLLEELQGMLRQREEVFRSHRIESLAHFRTLHAAGRLPTIVSPDVVLLVDGYYSARTEFEELEAPLSDLLQRGSSFGVHLVLALTRWSEVPMSMQPLIGNRFELRLNDPADSGIARKLAETIRVDQPGRVLTDRKLFAHVALPAIDDVDDAQLGESLTLLAGQTAAAWNGPAASPIRLLPEELNPDELPDAFESPDQLPIGLRQDTMEPAMIDFDGLDQHVLVFGDAGSGKTTLLRQILATLVERYSTEELVVAIMEPRGGIAASCPDGYLGGEAKNFTRARQLAAALASELDKRQNEGEPASMRIVLLIDDYDMLASGGNNPLEPLMPYLASARDLNFNVVLTRPVAGSARALYENTIQTLKDTGGTGVILAGERAEGPLWPGVHAGQAVPGRAKLVRRGQPPRLVQIAHRQESPPQQDGAEAALDALAETTVVAG</sequence>
<dbReference type="PANTHER" id="PTHR22683:SF1">
    <property type="entry name" value="TYPE VII SECRETION SYSTEM PROTEIN ESSC"/>
    <property type="match status" value="1"/>
</dbReference>
<comment type="subcellular location">
    <subcellularLocation>
        <location evidence="1">Cell membrane</location>
        <topology evidence="1">Multi-pass membrane protein</topology>
    </subcellularLocation>
</comment>
<evidence type="ECO:0000256" key="8">
    <source>
        <dbReference type="ARBA" id="ARBA00023136"/>
    </source>
</evidence>
<evidence type="ECO:0000256" key="9">
    <source>
        <dbReference type="PROSITE-ProRule" id="PRU00289"/>
    </source>
</evidence>
<reference evidence="14" key="1">
    <citation type="submission" date="2016-10" db="EMBL/GenBank/DDBJ databases">
        <authorList>
            <person name="Varghese N."/>
            <person name="Submissions S."/>
        </authorList>
    </citation>
    <scope>NUCLEOTIDE SEQUENCE [LARGE SCALE GENOMIC DNA]</scope>
    <source>
        <strain evidence="14">DSM 21772</strain>
    </source>
</reference>
<feature type="transmembrane region" description="Helical" evidence="11">
    <location>
        <begin position="69"/>
        <end position="89"/>
    </location>
</feature>
<evidence type="ECO:0000256" key="10">
    <source>
        <dbReference type="SAM" id="MobiDB-lite"/>
    </source>
</evidence>
<evidence type="ECO:0000256" key="5">
    <source>
        <dbReference type="ARBA" id="ARBA00022741"/>
    </source>
</evidence>
<feature type="transmembrane region" description="Helical" evidence="11">
    <location>
        <begin position="41"/>
        <end position="62"/>
    </location>
</feature>
<name>A0A1H1NQ93_9MICO</name>
<keyword evidence="2" id="KW-1003">Cell membrane</keyword>
<dbReference type="PROSITE" id="PS50901">
    <property type="entry name" value="FTSK"/>
    <property type="match status" value="3"/>
</dbReference>
<dbReference type="NCBIfam" id="TIGR03924">
    <property type="entry name" value="T7SS_EccC_a"/>
    <property type="match status" value="1"/>
</dbReference>
<protein>
    <submittedName>
        <fullName evidence="13">DNA segregation ATPase FtsK/SpoIIIE, S-DNA-T family</fullName>
    </submittedName>
</protein>
<evidence type="ECO:0000313" key="14">
    <source>
        <dbReference type="Proteomes" id="UP000181956"/>
    </source>
</evidence>
<feature type="binding site" evidence="9">
    <location>
        <begin position="844"/>
        <end position="851"/>
    </location>
    <ligand>
        <name>ATP</name>
        <dbReference type="ChEBI" id="CHEBI:30616"/>
    </ligand>
</feature>
<keyword evidence="14" id="KW-1185">Reference proteome</keyword>
<feature type="binding site" evidence="9">
    <location>
        <begin position="1129"/>
        <end position="1136"/>
    </location>
    <ligand>
        <name>ATP</name>
        <dbReference type="ChEBI" id="CHEBI:30616"/>
    </ligand>
</feature>
<feature type="binding site" evidence="9">
    <location>
        <begin position="503"/>
        <end position="510"/>
    </location>
    <ligand>
        <name>ATP</name>
        <dbReference type="ChEBI" id="CHEBI:30616"/>
    </ligand>
</feature>
<evidence type="ECO:0000259" key="12">
    <source>
        <dbReference type="PROSITE" id="PS50901"/>
    </source>
</evidence>
<dbReference type="InterPro" id="IPR023836">
    <property type="entry name" value="EccCa-like_Actinobacteria"/>
</dbReference>
<feature type="domain" description="FtsK" evidence="12">
    <location>
        <begin position="1111"/>
        <end position="1285"/>
    </location>
</feature>
<evidence type="ECO:0000313" key="13">
    <source>
        <dbReference type="EMBL" id="SDS00479.1"/>
    </source>
</evidence>
<keyword evidence="3 11" id="KW-0812">Transmembrane</keyword>
<feature type="domain" description="FtsK" evidence="12">
    <location>
        <begin position="826"/>
        <end position="1017"/>
    </location>
</feature>
<evidence type="ECO:0000256" key="11">
    <source>
        <dbReference type="SAM" id="Phobius"/>
    </source>
</evidence>
<keyword evidence="8 11" id="KW-0472">Membrane</keyword>
<dbReference type="Proteomes" id="UP000181956">
    <property type="component" value="Chromosome I"/>
</dbReference>
<dbReference type="InterPro" id="IPR002543">
    <property type="entry name" value="FtsK_dom"/>
</dbReference>
<dbReference type="InterPro" id="IPR003593">
    <property type="entry name" value="AAA+_ATPase"/>
</dbReference>
<dbReference type="GO" id="GO:0005524">
    <property type="term" value="F:ATP binding"/>
    <property type="evidence" value="ECO:0007669"/>
    <property type="project" value="UniProtKB-UniRule"/>
</dbReference>
<evidence type="ECO:0000256" key="4">
    <source>
        <dbReference type="ARBA" id="ARBA00022737"/>
    </source>
</evidence>
<keyword evidence="6 9" id="KW-0067">ATP-binding</keyword>
<dbReference type="InterPro" id="IPR050206">
    <property type="entry name" value="FtsK/SpoIIIE/SftA"/>
</dbReference>
<dbReference type="InterPro" id="IPR027417">
    <property type="entry name" value="P-loop_NTPase"/>
</dbReference>
<evidence type="ECO:0000256" key="2">
    <source>
        <dbReference type="ARBA" id="ARBA00022475"/>
    </source>
</evidence>
<feature type="compositionally biased region" description="Pro residues" evidence="10">
    <location>
        <begin position="19"/>
        <end position="32"/>
    </location>
</feature>
<dbReference type="SMART" id="SM00382">
    <property type="entry name" value="AAA"/>
    <property type="match status" value="3"/>
</dbReference>
<keyword evidence="4" id="KW-0677">Repeat</keyword>
<evidence type="ECO:0000256" key="6">
    <source>
        <dbReference type="ARBA" id="ARBA00022840"/>
    </source>
</evidence>
<proteinExistence type="predicted"/>
<dbReference type="EMBL" id="LT629742">
    <property type="protein sequence ID" value="SDS00479.1"/>
    <property type="molecule type" value="Genomic_DNA"/>
</dbReference>
<dbReference type="Pfam" id="PF01580">
    <property type="entry name" value="FtsK_SpoIIIE"/>
    <property type="match status" value="3"/>
</dbReference>
<evidence type="ECO:0000256" key="7">
    <source>
        <dbReference type="ARBA" id="ARBA00022989"/>
    </source>
</evidence>
<dbReference type="RefSeq" id="WP_231919328.1">
    <property type="nucleotide sequence ID" value="NZ_LT629742.1"/>
</dbReference>
<dbReference type="InterPro" id="IPR023837">
    <property type="entry name" value="EccCb-like_Actinobacteria"/>
</dbReference>
<dbReference type="GO" id="GO:0005886">
    <property type="term" value="C:plasma membrane"/>
    <property type="evidence" value="ECO:0007669"/>
    <property type="project" value="UniProtKB-SubCell"/>
</dbReference>
<dbReference type="NCBIfam" id="TIGR03925">
    <property type="entry name" value="T7SS_EccC_b"/>
    <property type="match status" value="1"/>
</dbReference>
<accession>A0A1H1NQ93</accession>
<evidence type="ECO:0000256" key="1">
    <source>
        <dbReference type="ARBA" id="ARBA00004651"/>
    </source>
</evidence>
<organism evidence="13 14">
    <name type="scientific">Microterricola viridarii</name>
    <dbReference type="NCBI Taxonomy" id="412690"/>
    <lineage>
        <taxon>Bacteria</taxon>
        <taxon>Bacillati</taxon>
        <taxon>Actinomycetota</taxon>
        <taxon>Actinomycetes</taxon>
        <taxon>Micrococcales</taxon>
        <taxon>Microbacteriaceae</taxon>
        <taxon>Microterricola</taxon>
    </lineage>
</organism>
<keyword evidence="7 11" id="KW-1133">Transmembrane helix</keyword>
<dbReference type="Gene3D" id="3.40.50.300">
    <property type="entry name" value="P-loop containing nucleotide triphosphate hydrolases"/>
    <property type="match status" value="4"/>
</dbReference>
<feature type="region of interest" description="Disordered" evidence="10">
    <location>
        <begin position="1"/>
        <end position="39"/>
    </location>
</feature>
<evidence type="ECO:0000256" key="3">
    <source>
        <dbReference type="ARBA" id="ARBA00022692"/>
    </source>
</evidence>
<dbReference type="PANTHER" id="PTHR22683">
    <property type="entry name" value="SPORULATION PROTEIN RELATED"/>
    <property type="match status" value="1"/>
</dbReference>
<dbReference type="STRING" id="412690.SAMN04489834_0683"/>
<keyword evidence="5 9" id="KW-0547">Nucleotide-binding</keyword>
<feature type="domain" description="FtsK" evidence="12">
    <location>
        <begin position="480"/>
        <end position="680"/>
    </location>
</feature>
<gene>
    <name evidence="13" type="ORF">SAMN04489834_0683</name>
</gene>
<dbReference type="SUPFAM" id="SSF52540">
    <property type="entry name" value="P-loop containing nucleoside triphosphate hydrolases"/>
    <property type="match status" value="3"/>
</dbReference>